<proteinExistence type="predicted"/>
<sequence>MTSSFRTVLESLGQCKYLRKLSLPPAAKPGGGSRQSHVDDAYNAFRQLAHELPRIEGRPQLQYLQLVSAEGRDSPQLSTTACAKGPQEMEYKWLEETHCPFDLHGLRVLVVGCPFAAQIVLPIVSTSLCRLELCQAFDTRSSWSHYEDFRASPIQLPSLKHLMLTFLICPSRWLLDIIHAPEIETITFKWTTSMPHAFYEANFRLIDHQISRLDPTRVFPSQLTHVATVTTCCSRPDRQWDLNVFPISSQYGVTVSHQRFAFPDSDM</sequence>
<name>A0A9W9A890_9AGAR</name>
<comment type="caution">
    <text evidence="1">The sequence shown here is derived from an EMBL/GenBank/DDBJ whole genome shotgun (WGS) entry which is preliminary data.</text>
</comment>
<dbReference type="EMBL" id="JANVFS010000021">
    <property type="protein sequence ID" value="KAJ4475984.1"/>
    <property type="molecule type" value="Genomic_DNA"/>
</dbReference>
<organism evidence="1 2">
    <name type="scientific">Lentinula lateritia</name>
    <dbReference type="NCBI Taxonomy" id="40482"/>
    <lineage>
        <taxon>Eukaryota</taxon>
        <taxon>Fungi</taxon>
        <taxon>Dikarya</taxon>
        <taxon>Basidiomycota</taxon>
        <taxon>Agaricomycotina</taxon>
        <taxon>Agaricomycetes</taxon>
        <taxon>Agaricomycetidae</taxon>
        <taxon>Agaricales</taxon>
        <taxon>Marasmiineae</taxon>
        <taxon>Omphalotaceae</taxon>
        <taxon>Lentinula</taxon>
    </lineage>
</organism>
<protein>
    <submittedName>
        <fullName evidence="1">Uncharacterized protein</fullName>
    </submittedName>
</protein>
<evidence type="ECO:0000313" key="2">
    <source>
        <dbReference type="Proteomes" id="UP001150238"/>
    </source>
</evidence>
<dbReference type="AlphaFoldDB" id="A0A9W9A890"/>
<dbReference type="Proteomes" id="UP001150238">
    <property type="component" value="Unassembled WGS sequence"/>
</dbReference>
<gene>
    <name evidence="1" type="ORF">C8J55DRAFT_562024</name>
</gene>
<evidence type="ECO:0000313" key="1">
    <source>
        <dbReference type="EMBL" id="KAJ4475984.1"/>
    </source>
</evidence>
<reference evidence="1" key="1">
    <citation type="submission" date="2022-08" db="EMBL/GenBank/DDBJ databases">
        <authorList>
            <consortium name="DOE Joint Genome Institute"/>
            <person name="Min B."/>
            <person name="Riley R."/>
            <person name="Sierra-Patev S."/>
            <person name="Naranjo-Ortiz M."/>
            <person name="Looney B."/>
            <person name="Konkel Z."/>
            <person name="Slot J.C."/>
            <person name="Sakamoto Y."/>
            <person name="Steenwyk J.L."/>
            <person name="Rokas A."/>
            <person name="Carro J."/>
            <person name="Camarero S."/>
            <person name="Ferreira P."/>
            <person name="Molpeceres G."/>
            <person name="Ruiz-Duenas F.J."/>
            <person name="Serrano A."/>
            <person name="Henrissat B."/>
            <person name="Drula E."/>
            <person name="Hughes K.W."/>
            <person name="Mata J.L."/>
            <person name="Ishikawa N.K."/>
            <person name="Vargas-Isla R."/>
            <person name="Ushijima S."/>
            <person name="Smith C.A."/>
            <person name="Ahrendt S."/>
            <person name="Andreopoulos W."/>
            <person name="He G."/>
            <person name="Labutti K."/>
            <person name="Lipzen A."/>
            <person name="Ng V."/>
            <person name="Sandor L."/>
            <person name="Barry K."/>
            <person name="Martinez A.T."/>
            <person name="Xiao Y."/>
            <person name="Gibbons J.G."/>
            <person name="Terashima K."/>
            <person name="Hibbett D.S."/>
            <person name="Grigoriev I.V."/>
        </authorList>
    </citation>
    <scope>NUCLEOTIDE SEQUENCE</scope>
    <source>
        <strain evidence="1">Sp2 HRB7682 ss15</strain>
    </source>
</reference>
<reference evidence="1" key="2">
    <citation type="journal article" date="2023" name="Proc. Natl. Acad. Sci. U.S.A.">
        <title>A global phylogenomic analysis of the shiitake genus Lentinula.</title>
        <authorList>
            <person name="Sierra-Patev S."/>
            <person name="Min B."/>
            <person name="Naranjo-Ortiz M."/>
            <person name="Looney B."/>
            <person name="Konkel Z."/>
            <person name="Slot J.C."/>
            <person name="Sakamoto Y."/>
            <person name="Steenwyk J.L."/>
            <person name="Rokas A."/>
            <person name="Carro J."/>
            <person name="Camarero S."/>
            <person name="Ferreira P."/>
            <person name="Molpeceres G."/>
            <person name="Ruiz-Duenas F.J."/>
            <person name="Serrano A."/>
            <person name="Henrissat B."/>
            <person name="Drula E."/>
            <person name="Hughes K.W."/>
            <person name="Mata J.L."/>
            <person name="Ishikawa N.K."/>
            <person name="Vargas-Isla R."/>
            <person name="Ushijima S."/>
            <person name="Smith C.A."/>
            <person name="Donoghue J."/>
            <person name="Ahrendt S."/>
            <person name="Andreopoulos W."/>
            <person name="He G."/>
            <person name="LaButti K."/>
            <person name="Lipzen A."/>
            <person name="Ng V."/>
            <person name="Riley R."/>
            <person name="Sandor L."/>
            <person name="Barry K."/>
            <person name="Martinez A.T."/>
            <person name="Xiao Y."/>
            <person name="Gibbons J.G."/>
            <person name="Terashima K."/>
            <person name="Grigoriev I.V."/>
            <person name="Hibbett D."/>
        </authorList>
    </citation>
    <scope>NUCLEOTIDE SEQUENCE</scope>
    <source>
        <strain evidence="1">Sp2 HRB7682 ss15</strain>
    </source>
</reference>
<accession>A0A9W9A890</accession>